<accession>A0A4Q1K7K4</accession>
<dbReference type="RefSeq" id="WP_129462081.1">
    <property type="nucleotide sequence ID" value="NZ_SBKN01000007.1"/>
</dbReference>
<name>A0A4Q1K7K4_9FLAO</name>
<protein>
    <submittedName>
        <fullName evidence="1">Uncharacterized protein</fullName>
    </submittedName>
</protein>
<sequence>MKVIKIIFRFIKILFKRNKMLKESELHYFNKYLFEQSFVIIHYSFKNALYYSFNGKIELNSGIKIFNISNVTNPIQFRVYGFFQSKEYTLQLEVTNRLNSEKFKTELDNFKIQLNGSKILKTTNTLNGIELKPIYFTHPKVSTESKYFEIFHSEYNQTDFL</sequence>
<dbReference type="OrthoDB" id="669038at2"/>
<organism evidence="1 2">
    <name type="scientific">Flavobacterium stagni</name>
    <dbReference type="NCBI Taxonomy" id="2506421"/>
    <lineage>
        <taxon>Bacteria</taxon>
        <taxon>Pseudomonadati</taxon>
        <taxon>Bacteroidota</taxon>
        <taxon>Flavobacteriia</taxon>
        <taxon>Flavobacteriales</taxon>
        <taxon>Flavobacteriaceae</taxon>
        <taxon>Flavobacterium</taxon>
    </lineage>
</organism>
<proteinExistence type="predicted"/>
<keyword evidence="2" id="KW-1185">Reference proteome</keyword>
<comment type="caution">
    <text evidence="1">The sequence shown here is derived from an EMBL/GenBank/DDBJ whole genome shotgun (WGS) entry which is preliminary data.</text>
</comment>
<evidence type="ECO:0000313" key="2">
    <source>
        <dbReference type="Proteomes" id="UP000289857"/>
    </source>
</evidence>
<dbReference type="Proteomes" id="UP000289857">
    <property type="component" value="Unassembled WGS sequence"/>
</dbReference>
<evidence type="ECO:0000313" key="1">
    <source>
        <dbReference type="EMBL" id="RXR21621.1"/>
    </source>
</evidence>
<dbReference type="EMBL" id="SBKN01000007">
    <property type="protein sequence ID" value="RXR21621.1"/>
    <property type="molecule type" value="Genomic_DNA"/>
</dbReference>
<dbReference type="AlphaFoldDB" id="A0A4Q1K7K4"/>
<gene>
    <name evidence="1" type="ORF">EQG61_11460</name>
</gene>
<reference evidence="2" key="1">
    <citation type="submission" date="2019-01" db="EMBL/GenBank/DDBJ databases">
        <title>Cytophagaceae bacterium strain CAR-16.</title>
        <authorList>
            <person name="Chen W.-M."/>
        </authorList>
    </citation>
    <scope>NUCLEOTIDE SEQUENCE [LARGE SCALE GENOMIC DNA]</scope>
    <source>
        <strain evidence="2">WWJ-16</strain>
    </source>
</reference>